<organism evidence="1 2">
    <name type="scientific">Rhynchophorus ferrugineus</name>
    <name type="common">Red palm weevil</name>
    <name type="synonym">Curculio ferrugineus</name>
    <dbReference type="NCBI Taxonomy" id="354439"/>
    <lineage>
        <taxon>Eukaryota</taxon>
        <taxon>Metazoa</taxon>
        <taxon>Ecdysozoa</taxon>
        <taxon>Arthropoda</taxon>
        <taxon>Hexapoda</taxon>
        <taxon>Insecta</taxon>
        <taxon>Pterygota</taxon>
        <taxon>Neoptera</taxon>
        <taxon>Endopterygota</taxon>
        <taxon>Coleoptera</taxon>
        <taxon>Polyphaga</taxon>
        <taxon>Cucujiformia</taxon>
        <taxon>Curculionidae</taxon>
        <taxon>Dryophthorinae</taxon>
        <taxon>Rhynchophorus</taxon>
    </lineage>
</organism>
<gene>
    <name evidence="1" type="ORF">GWI33_011808</name>
</gene>
<name>A0A834M837_RHYFE</name>
<comment type="caution">
    <text evidence="1">The sequence shown here is derived from an EMBL/GenBank/DDBJ whole genome shotgun (WGS) entry which is preliminary data.</text>
</comment>
<protein>
    <recommendedName>
        <fullName evidence="3">FLYWCH-type domain-containing protein</fullName>
    </recommendedName>
</protein>
<evidence type="ECO:0000313" key="2">
    <source>
        <dbReference type="Proteomes" id="UP000625711"/>
    </source>
</evidence>
<dbReference type="Proteomes" id="UP000625711">
    <property type="component" value="Unassembled WGS sequence"/>
</dbReference>
<evidence type="ECO:0008006" key="3">
    <source>
        <dbReference type="Google" id="ProtNLM"/>
    </source>
</evidence>
<dbReference type="OrthoDB" id="6742320at2759"/>
<dbReference type="Gene3D" id="2.20.25.240">
    <property type="match status" value="1"/>
</dbReference>
<reference evidence="1" key="1">
    <citation type="submission" date="2020-08" db="EMBL/GenBank/DDBJ databases">
        <title>Genome sequencing and assembly of the red palm weevil Rhynchophorus ferrugineus.</title>
        <authorList>
            <person name="Dias G.B."/>
            <person name="Bergman C.M."/>
            <person name="Manee M."/>
        </authorList>
    </citation>
    <scope>NUCLEOTIDE SEQUENCE</scope>
    <source>
        <strain evidence="1">AA-2017</strain>
        <tissue evidence="1">Whole larva</tissue>
    </source>
</reference>
<proteinExistence type="predicted"/>
<evidence type="ECO:0000313" key="1">
    <source>
        <dbReference type="EMBL" id="KAF7275381.1"/>
    </source>
</evidence>
<keyword evidence="2" id="KW-1185">Reference proteome</keyword>
<sequence length="112" mass="13084">MFNIKELETILHRYLSCAEFRRTGCRERATILLSNDVDNLRVTQAHNHPPDMWAMERLTFLTALKSAVRTMETATMKKVYETVAENFPVSAMEISFPSIKSTLHRWRKDPKL</sequence>
<accession>A0A834M837</accession>
<dbReference type="AlphaFoldDB" id="A0A834M837"/>
<dbReference type="EMBL" id="JAACXV010010614">
    <property type="protein sequence ID" value="KAF7275381.1"/>
    <property type="molecule type" value="Genomic_DNA"/>
</dbReference>